<dbReference type="EMBL" id="FOGM01000004">
    <property type="protein sequence ID" value="SER46115.1"/>
    <property type="molecule type" value="Genomic_DNA"/>
</dbReference>
<name>A0A1H9PDW7_9STRE</name>
<evidence type="ECO:0000313" key="1">
    <source>
        <dbReference type="EMBL" id="SER46115.1"/>
    </source>
</evidence>
<evidence type="ECO:0000313" key="2">
    <source>
        <dbReference type="Proteomes" id="UP000182712"/>
    </source>
</evidence>
<reference evidence="1 2" key="1">
    <citation type="submission" date="2016-10" db="EMBL/GenBank/DDBJ databases">
        <authorList>
            <person name="de Groot N.N."/>
        </authorList>
    </citation>
    <scope>NUCLEOTIDE SEQUENCE [LARGE SCALE GENOMIC DNA]</scope>
    <source>
        <strain evidence="1 2">VTM2R47</strain>
    </source>
</reference>
<accession>A0A1H9PDW7</accession>
<gene>
    <name evidence="1" type="ORF">SAMN04487840_10479</name>
</gene>
<dbReference type="Proteomes" id="UP000182712">
    <property type="component" value="Unassembled WGS sequence"/>
</dbReference>
<organism evidence="1 2">
    <name type="scientific">Streptococcus gallolyticus</name>
    <dbReference type="NCBI Taxonomy" id="315405"/>
    <lineage>
        <taxon>Bacteria</taxon>
        <taxon>Bacillati</taxon>
        <taxon>Bacillota</taxon>
        <taxon>Bacilli</taxon>
        <taxon>Lactobacillales</taxon>
        <taxon>Streptococcaceae</taxon>
        <taxon>Streptococcus</taxon>
    </lineage>
</organism>
<protein>
    <submittedName>
        <fullName evidence="1">Uncharacterized protein</fullName>
    </submittedName>
</protein>
<dbReference type="AlphaFoldDB" id="A0A1H9PDW7"/>
<dbReference type="RefSeq" id="WP_074627403.1">
    <property type="nucleotide sequence ID" value="NZ_FOGM01000004.1"/>
</dbReference>
<proteinExistence type="predicted"/>
<sequence>MNLKSLFGIKLSEAIASDNQIQAFLCLKSCYQILLENKNDIEVKKVTVDKKTLLYLNFLAQFRVFSHTGDYIECCRLLEAVLGFKITRGVINNMLYCLHEIDGKVVANDD</sequence>